<comment type="caution">
    <text evidence="3">The sequence shown here is derived from an EMBL/GenBank/DDBJ whole genome shotgun (WGS) entry which is preliminary data.</text>
</comment>
<dbReference type="InterPro" id="IPR050300">
    <property type="entry name" value="GDXG_lipolytic_enzyme"/>
</dbReference>
<gene>
    <name evidence="3" type="ORF">EVG20_g8320</name>
</gene>
<dbReference type="InterPro" id="IPR013094">
    <property type="entry name" value="AB_hydrolase_3"/>
</dbReference>
<dbReference type="AlphaFoldDB" id="A0A4Y9Y8V6"/>
<accession>A0A4Y9Y8V6</accession>
<dbReference type="STRING" id="205917.A0A4Y9Y8V6"/>
<reference evidence="3 4" key="1">
    <citation type="submission" date="2019-02" db="EMBL/GenBank/DDBJ databases">
        <title>Genome sequencing of the rare red list fungi Dentipellis fragilis.</title>
        <authorList>
            <person name="Buettner E."/>
            <person name="Kellner H."/>
        </authorList>
    </citation>
    <scope>NUCLEOTIDE SEQUENCE [LARGE SCALE GENOMIC DNA]</scope>
    <source>
        <strain evidence="3 4">DSM 105465</strain>
    </source>
</reference>
<name>A0A4Y9Y8V6_9AGAM</name>
<evidence type="ECO:0000313" key="3">
    <source>
        <dbReference type="EMBL" id="TFY58007.1"/>
    </source>
</evidence>
<dbReference type="Pfam" id="PF07859">
    <property type="entry name" value="Abhydrolase_3"/>
    <property type="match status" value="1"/>
</dbReference>
<dbReference type="InterPro" id="IPR029058">
    <property type="entry name" value="AB_hydrolase_fold"/>
</dbReference>
<keyword evidence="1" id="KW-0378">Hydrolase</keyword>
<dbReference type="SUPFAM" id="SSF53474">
    <property type="entry name" value="alpha/beta-Hydrolases"/>
    <property type="match status" value="1"/>
</dbReference>
<evidence type="ECO:0000256" key="1">
    <source>
        <dbReference type="ARBA" id="ARBA00022801"/>
    </source>
</evidence>
<dbReference type="PANTHER" id="PTHR48081:SF8">
    <property type="entry name" value="ALPHA_BETA HYDROLASE FOLD-3 DOMAIN-CONTAINING PROTEIN-RELATED"/>
    <property type="match status" value="1"/>
</dbReference>
<organism evidence="3 4">
    <name type="scientific">Dentipellis fragilis</name>
    <dbReference type="NCBI Taxonomy" id="205917"/>
    <lineage>
        <taxon>Eukaryota</taxon>
        <taxon>Fungi</taxon>
        <taxon>Dikarya</taxon>
        <taxon>Basidiomycota</taxon>
        <taxon>Agaricomycotina</taxon>
        <taxon>Agaricomycetes</taxon>
        <taxon>Russulales</taxon>
        <taxon>Hericiaceae</taxon>
        <taxon>Dentipellis</taxon>
    </lineage>
</organism>
<dbReference type="OrthoDB" id="408631at2759"/>
<proteinExistence type="predicted"/>
<protein>
    <recommendedName>
        <fullName evidence="2">Alpha/beta hydrolase fold-3 domain-containing protein</fullName>
    </recommendedName>
</protein>
<dbReference type="EMBL" id="SEOQ01000709">
    <property type="protein sequence ID" value="TFY58007.1"/>
    <property type="molecule type" value="Genomic_DNA"/>
</dbReference>
<keyword evidence="4" id="KW-1185">Reference proteome</keyword>
<dbReference type="GO" id="GO:0016787">
    <property type="term" value="F:hydrolase activity"/>
    <property type="evidence" value="ECO:0007669"/>
    <property type="project" value="UniProtKB-KW"/>
</dbReference>
<sequence>MLLSARVSVRILWCYRRPARVRPASHRATTASVGSSIVVGPSNKCTHGSPSLPCLFVFSTFSILTTQIPEPDTIMTELRYPLHPDIVPRLDPEYAAFHDEHLIALPQAHDLAWDPKIRSGPTVPGSSTPLEVGSVKDYSLGKFEVRVFTPEGTAPSAGWPVFIFFHGGGWTLGNINSENAFSSNMCKHANSVVVSVDYRLAPEHPYPAAVEDAVVSLEWVRDHAKDILHADPTKIAIGGSSSGGNLAAILALKAPLLSPPVKVIFQLLIVPVTDNTADVSGAQQKSWAENANTPWLSPAKMIWFKNNYLPNAEDWTKWDASPIFADDSQLRLTPKAWIAVTELDILRDEGIAYGEKLRKVGVEVETKVYKGAPHPVMAMDGALSIGKQLVADAAAALARAVS</sequence>
<evidence type="ECO:0000259" key="2">
    <source>
        <dbReference type="Pfam" id="PF07859"/>
    </source>
</evidence>
<evidence type="ECO:0000313" key="4">
    <source>
        <dbReference type="Proteomes" id="UP000298327"/>
    </source>
</evidence>
<feature type="domain" description="Alpha/beta hydrolase fold-3" evidence="2">
    <location>
        <begin position="163"/>
        <end position="376"/>
    </location>
</feature>
<dbReference type="Proteomes" id="UP000298327">
    <property type="component" value="Unassembled WGS sequence"/>
</dbReference>
<dbReference type="Gene3D" id="3.40.50.1820">
    <property type="entry name" value="alpha/beta hydrolase"/>
    <property type="match status" value="1"/>
</dbReference>
<dbReference type="PANTHER" id="PTHR48081">
    <property type="entry name" value="AB HYDROLASE SUPERFAMILY PROTEIN C4A8.06C"/>
    <property type="match status" value="1"/>
</dbReference>